<dbReference type="FunFam" id="3.40.605.10:FF:000007">
    <property type="entry name" value="NAD/NADP-dependent betaine aldehyde dehydrogenase"/>
    <property type="match status" value="1"/>
</dbReference>
<dbReference type="InterPro" id="IPR029510">
    <property type="entry name" value="Ald_DH_CS_GLU"/>
</dbReference>
<dbReference type="AlphaFoldDB" id="A0A1H0WUR1"/>
<dbReference type="EMBL" id="FNJR01000015">
    <property type="protein sequence ID" value="SDP93936.1"/>
    <property type="molecule type" value="Genomic_DNA"/>
</dbReference>
<dbReference type="CDD" id="cd07103">
    <property type="entry name" value="ALDH_F5_SSADH_GabD"/>
    <property type="match status" value="1"/>
</dbReference>
<proteinExistence type="inferred from homology"/>
<dbReference type="FunFam" id="3.40.605.10:FF:000026">
    <property type="entry name" value="Aldehyde dehydrogenase, putative"/>
    <property type="match status" value="1"/>
</dbReference>
<protein>
    <submittedName>
        <fullName evidence="6">Succinate-semialdehyde dehydrogenase / glutarate-semialdehyde dehydrogenase</fullName>
    </submittedName>
</protein>
<dbReference type="PANTHER" id="PTHR43353:SF5">
    <property type="entry name" value="SUCCINATE-SEMIALDEHYDE DEHYDROGENASE, MITOCHONDRIAL"/>
    <property type="match status" value="1"/>
</dbReference>
<dbReference type="Pfam" id="PF00171">
    <property type="entry name" value="Aldedh"/>
    <property type="match status" value="1"/>
</dbReference>
<name>A0A1H0WUR1_9ACTN</name>
<dbReference type="PROSITE" id="PS00687">
    <property type="entry name" value="ALDEHYDE_DEHYDR_GLU"/>
    <property type="match status" value="1"/>
</dbReference>
<evidence type="ECO:0000256" key="2">
    <source>
        <dbReference type="ARBA" id="ARBA00023002"/>
    </source>
</evidence>
<dbReference type="InterPro" id="IPR016163">
    <property type="entry name" value="Ald_DH_C"/>
</dbReference>
<dbReference type="GO" id="GO:0004777">
    <property type="term" value="F:succinate-semialdehyde dehydrogenase (NAD+) activity"/>
    <property type="evidence" value="ECO:0007669"/>
    <property type="project" value="TreeGrafter"/>
</dbReference>
<reference evidence="7" key="1">
    <citation type="submission" date="2016-10" db="EMBL/GenBank/DDBJ databases">
        <authorList>
            <person name="Varghese N."/>
            <person name="Submissions S."/>
        </authorList>
    </citation>
    <scope>NUCLEOTIDE SEQUENCE [LARGE SCALE GENOMIC DNA]</scope>
    <source>
        <strain evidence="7">DSM 46732</strain>
    </source>
</reference>
<sequence length="496" mass="53072">MNADDQPHHPRESTVVEAVPRALLIDGTWRSATAERTFEVEDPSTTTSLCAVPDATADDALRALDAADRAQSSWAAHPPRQRGEILRRAFEIINSRHKDLSLLMTLEMGKPLPESRAEVTYAAEFFRWFAEEAVRVDGDYTVSPNGTGRVLVMRQPVGPSLMVTPWNFPMAMGTRKIGPAVAAGCTMVLKPAHQTPLTMLALGEILTEAGLPDGVLNIITARDAGAVMGPLISDPRARKLTFTGSTAVGRTLIEQSAEQVLKVSMELGGNAPFLVFGDADVDAAVEGAMLAKMRNVGEACTAANRFYLHRDIADEFTDKLTRRMRALRVGRGVGDDVDVDVGPLIDASQLNKVTELVDDAVHQGARVLTGGKADSGPGYYYQPTVLTDVPATARLTSEEVFGPVAPISTFTDEDEALTAANNTEFGLVSYAYTQNMRRALRVSESLQTGMVGLNQGVVSNAAAPFGGVKQSGIGREGGKIGIDEYLETKYVAVGGP</sequence>
<evidence type="ECO:0000313" key="7">
    <source>
        <dbReference type="Proteomes" id="UP000199497"/>
    </source>
</evidence>
<organism evidence="6 7">
    <name type="scientific">Actinopolyspora xinjiangensis</name>
    <dbReference type="NCBI Taxonomy" id="405564"/>
    <lineage>
        <taxon>Bacteria</taxon>
        <taxon>Bacillati</taxon>
        <taxon>Actinomycetota</taxon>
        <taxon>Actinomycetes</taxon>
        <taxon>Actinopolysporales</taxon>
        <taxon>Actinopolysporaceae</taxon>
        <taxon>Actinopolyspora</taxon>
    </lineage>
</organism>
<dbReference type="PANTHER" id="PTHR43353">
    <property type="entry name" value="SUCCINATE-SEMIALDEHYDE DEHYDROGENASE, MITOCHONDRIAL"/>
    <property type="match status" value="1"/>
</dbReference>
<evidence type="ECO:0000256" key="1">
    <source>
        <dbReference type="ARBA" id="ARBA00009986"/>
    </source>
</evidence>
<dbReference type="FunFam" id="3.40.309.10:FF:000004">
    <property type="entry name" value="Succinate-semialdehyde dehydrogenase I"/>
    <property type="match status" value="1"/>
</dbReference>
<dbReference type="InterPro" id="IPR015590">
    <property type="entry name" value="Aldehyde_DH_dom"/>
</dbReference>
<dbReference type="RefSeq" id="WP_092604232.1">
    <property type="nucleotide sequence ID" value="NZ_FNJR01000015.1"/>
</dbReference>
<dbReference type="OrthoDB" id="6882680at2"/>
<keyword evidence="7" id="KW-1185">Reference proteome</keyword>
<evidence type="ECO:0000256" key="3">
    <source>
        <dbReference type="PROSITE-ProRule" id="PRU10007"/>
    </source>
</evidence>
<dbReference type="Gene3D" id="3.40.605.10">
    <property type="entry name" value="Aldehyde Dehydrogenase, Chain A, domain 1"/>
    <property type="match status" value="1"/>
</dbReference>
<dbReference type="InterPro" id="IPR016162">
    <property type="entry name" value="Ald_DH_N"/>
</dbReference>
<gene>
    <name evidence="6" type="ORF">SAMN04487905_11560</name>
</gene>
<dbReference type="SUPFAM" id="SSF53720">
    <property type="entry name" value="ALDH-like"/>
    <property type="match status" value="1"/>
</dbReference>
<dbReference type="InterPro" id="IPR016161">
    <property type="entry name" value="Ald_DH/histidinol_DH"/>
</dbReference>
<dbReference type="Proteomes" id="UP000199497">
    <property type="component" value="Unassembled WGS sequence"/>
</dbReference>
<evidence type="ECO:0000256" key="4">
    <source>
        <dbReference type="RuleBase" id="RU003345"/>
    </source>
</evidence>
<dbReference type="STRING" id="405564.SAMN04487905_11560"/>
<comment type="similarity">
    <text evidence="1 4">Belongs to the aldehyde dehydrogenase family.</text>
</comment>
<dbReference type="GO" id="GO:0009450">
    <property type="term" value="P:gamma-aminobutyric acid catabolic process"/>
    <property type="evidence" value="ECO:0007669"/>
    <property type="project" value="TreeGrafter"/>
</dbReference>
<evidence type="ECO:0000259" key="5">
    <source>
        <dbReference type="Pfam" id="PF00171"/>
    </source>
</evidence>
<accession>A0A1H0WUR1</accession>
<feature type="domain" description="Aldehyde dehydrogenase" evidence="5">
    <location>
        <begin position="29"/>
        <end position="491"/>
    </location>
</feature>
<keyword evidence="2 4" id="KW-0560">Oxidoreductase</keyword>
<feature type="active site" evidence="3">
    <location>
        <position position="266"/>
    </location>
</feature>
<dbReference type="Gene3D" id="3.40.309.10">
    <property type="entry name" value="Aldehyde Dehydrogenase, Chain A, domain 2"/>
    <property type="match status" value="1"/>
</dbReference>
<evidence type="ECO:0000313" key="6">
    <source>
        <dbReference type="EMBL" id="SDP93936.1"/>
    </source>
</evidence>
<dbReference type="InterPro" id="IPR050740">
    <property type="entry name" value="Aldehyde_DH_Superfamily"/>
</dbReference>